<dbReference type="Proteomes" id="UP000094819">
    <property type="component" value="Unassembled WGS sequence"/>
</dbReference>
<protein>
    <recommendedName>
        <fullName evidence="3">Retrotransposon Copia-like N-terminal domain-containing protein</fullName>
    </recommendedName>
</protein>
<dbReference type="OrthoDB" id="2595858at2759"/>
<gene>
    <name evidence="1" type="ORF">L198_05505</name>
</gene>
<dbReference type="GeneID" id="30194718"/>
<dbReference type="AlphaFoldDB" id="A0A1E3IYC7"/>
<name>A0A1E3IYC7_9TREE</name>
<keyword evidence="2" id="KW-1185">Reference proteome</keyword>
<reference evidence="1 2" key="1">
    <citation type="submission" date="2016-06" db="EMBL/GenBank/DDBJ databases">
        <title>Evolution of pathogenesis and genome organization in the Tremellales.</title>
        <authorList>
            <person name="Cuomo C."/>
            <person name="Litvintseva A."/>
            <person name="Heitman J."/>
            <person name="Chen Y."/>
            <person name="Sun S."/>
            <person name="Springer D."/>
            <person name="Dromer F."/>
            <person name="Young S."/>
            <person name="Zeng Q."/>
            <person name="Chapman S."/>
            <person name="Gujja S."/>
            <person name="Saif S."/>
            <person name="Birren B."/>
        </authorList>
    </citation>
    <scope>NUCLEOTIDE SEQUENCE [LARGE SCALE GENOMIC DNA]</scope>
    <source>
        <strain evidence="1 2">CBS 7118</strain>
    </source>
</reference>
<comment type="caution">
    <text evidence="1">The sequence shown here is derived from an EMBL/GenBank/DDBJ whole genome shotgun (WGS) entry which is preliminary data.</text>
</comment>
<proteinExistence type="predicted"/>
<evidence type="ECO:0008006" key="3">
    <source>
        <dbReference type="Google" id="ProtNLM"/>
    </source>
</evidence>
<evidence type="ECO:0000313" key="1">
    <source>
        <dbReference type="EMBL" id="ODN92711.1"/>
    </source>
</evidence>
<sequence length="190" mass="21166">MSAYDDGQLVRDTSSKIPLLLGNANYIQWSSSVSSLLLRKQALFCLKSEPLEDPSFHFDSMDPSDPSTIPTPLTPTEQARLAKQNEGLGILLQSLSEAVKNAVSAEAQDVFRPNPKLLWDELFTLYFQTTGHQISQLYSTLWSTRVPSGADPLPYLGAQRATMAQLRQSQKVEDQQVAYAMLHALSDEEY</sequence>
<dbReference type="EMBL" id="AWGH01000017">
    <property type="protein sequence ID" value="ODN92711.1"/>
    <property type="molecule type" value="Genomic_DNA"/>
</dbReference>
<dbReference type="RefSeq" id="XP_019030338.1">
    <property type="nucleotide sequence ID" value="XM_019177587.1"/>
</dbReference>
<accession>A0A1E3IYC7</accession>
<evidence type="ECO:0000313" key="2">
    <source>
        <dbReference type="Proteomes" id="UP000094819"/>
    </source>
</evidence>
<organism evidence="1 2">
    <name type="scientific">Cryptococcus wingfieldii CBS 7118</name>
    <dbReference type="NCBI Taxonomy" id="1295528"/>
    <lineage>
        <taxon>Eukaryota</taxon>
        <taxon>Fungi</taxon>
        <taxon>Dikarya</taxon>
        <taxon>Basidiomycota</taxon>
        <taxon>Agaricomycotina</taxon>
        <taxon>Tremellomycetes</taxon>
        <taxon>Tremellales</taxon>
        <taxon>Cryptococcaceae</taxon>
        <taxon>Cryptococcus</taxon>
    </lineage>
</organism>